<comment type="caution">
    <text evidence="1">The sequence shown here is derived from an EMBL/GenBank/DDBJ whole genome shotgun (WGS) entry which is preliminary data.</text>
</comment>
<reference evidence="1 2" key="1">
    <citation type="submission" date="2019-03" db="EMBL/GenBank/DDBJ databases">
        <title>Draft genome sequences of novel Actinobacteria.</title>
        <authorList>
            <person name="Sahin N."/>
            <person name="Ay H."/>
            <person name="Saygin H."/>
        </authorList>
    </citation>
    <scope>NUCLEOTIDE SEQUENCE [LARGE SCALE GENOMIC DNA]</scope>
    <source>
        <strain evidence="1 2">H3C3</strain>
    </source>
</reference>
<dbReference type="RefSeq" id="WP_131898441.1">
    <property type="nucleotide sequence ID" value="NZ_SMKU01000178.1"/>
</dbReference>
<organism evidence="1 2">
    <name type="scientific">Actinomadura rubrisoli</name>
    <dbReference type="NCBI Taxonomy" id="2530368"/>
    <lineage>
        <taxon>Bacteria</taxon>
        <taxon>Bacillati</taxon>
        <taxon>Actinomycetota</taxon>
        <taxon>Actinomycetes</taxon>
        <taxon>Streptosporangiales</taxon>
        <taxon>Thermomonosporaceae</taxon>
        <taxon>Actinomadura</taxon>
    </lineage>
</organism>
<dbReference type="Proteomes" id="UP000294513">
    <property type="component" value="Unassembled WGS sequence"/>
</dbReference>
<evidence type="ECO:0000313" key="1">
    <source>
        <dbReference type="EMBL" id="TDD79315.1"/>
    </source>
</evidence>
<accession>A0A4R5B2D9</accession>
<name>A0A4R5B2D9_9ACTN</name>
<gene>
    <name evidence="1" type="ORF">E1298_28020</name>
</gene>
<proteinExistence type="predicted"/>
<keyword evidence="2" id="KW-1185">Reference proteome</keyword>
<dbReference type="EMBL" id="SMKU01000178">
    <property type="protein sequence ID" value="TDD79315.1"/>
    <property type="molecule type" value="Genomic_DNA"/>
</dbReference>
<sequence>MGVRSRWIADLDAHPGDAPEIARSVLRWLVGAGVIVSERTDCVLGDVPGGYAPGPSCKTIVTGDPSGFPDVWPNGLEIDVGRSAFYGAVDEDDRVTCPRCGAWLPFEIVLTEVEEWLEGGPDSLVCARCGTRTGLNGWRWPVPCAFAELGLRFWNWPELTDAFVSDLGGRIGHRLVTGSFAT</sequence>
<evidence type="ECO:0000313" key="2">
    <source>
        <dbReference type="Proteomes" id="UP000294513"/>
    </source>
</evidence>
<dbReference type="AlphaFoldDB" id="A0A4R5B2D9"/>
<protein>
    <submittedName>
        <fullName evidence="1">Uncharacterized protein</fullName>
    </submittedName>
</protein>
<dbReference type="OrthoDB" id="3468002at2"/>